<dbReference type="EMBL" id="PUHR01000016">
    <property type="protein sequence ID" value="KAG0671053.1"/>
    <property type="molecule type" value="Genomic_DNA"/>
</dbReference>
<dbReference type="CDD" id="cd20557">
    <property type="entry name" value="CYCLIN_ScPCL1-like"/>
    <property type="match status" value="1"/>
</dbReference>
<dbReference type="GO" id="GO:0000307">
    <property type="term" value="C:cyclin-dependent protein kinase holoenzyme complex"/>
    <property type="evidence" value="ECO:0007669"/>
    <property type="project" value="TreeGrafter"/>
</dbReference>
<dbReference type="GO" id="GO:0051726">
    <property type="term" value="P:regulation of cell cycle"/>
    <property type="evidence" value="ECO:0007669"/>
    <property type="project" value="InterPro"/>
</dbReference>
<dbReference type="InterPro" id="IPR036915">
    <property type="entry name" value="Cyclin-like_sf"/>
</dbReference>
<sequence length="327" mass="37061">MISEYDTLLQFNKQQVSNEMIDFLASTTESIISIQETRSMIAIALPAPPLTKFIKKLVTHSNVQTPTLMATSVYLAKLRSIIPSNVYGMETTRHRIFLGCLILSAKTLNDSSPLNKHWAKYTDGLLSIREVNTIERELLEYFDWNVIVNTRDLITCLQPLLKVTKERHEQARRRAQNQDLLCFNSPSSQTQLKHSYHNSNIMTPPGQHRRLPSRTSPESILHSRSDSNYSIPSLASSSSVSTMASRRSKYSLSKVQMIPEENSMSSYNNSKNPYTVPISENKENLNNLKKRSNSPVKPFMVRNSLVKIKPISTTVDSASNWASSFFS</sequence>
<dbReference type="GO" id="GO:0019901">
    <property type="term" value="F:protein kinase binding"/>
    <property type="evidence" value="ECO:0007669"/>
    <property type="project" value="InterPro"/>
</dbReference>
<dbReference type="Gene3D" id="1.10.472.10">
    <property type="entry name" value="Cyclin-like"/>
    <property type="match status" value="1"/>
</dbReference>
<dbReference type="PIRSF" id="PIRSF016511">
    <property type="entry name" value="Cyclin_Pcl"/>
    <property type="match status" value="1"/>
</dbReference>
<dbReference type="AlphaFoldDB" id="A0A9P7BD07"/>
<comment type="caution">
    <text evidence="4">The sequence shown here is derived from an EMBL/GenBank/DDBJ whole genome shotgun (WGS) entry which is preliminary data.</text>
</comment>
<organism evidence="4 5">
    <name type="scientific">Maudiozyma exigua</name>
    <name type="common">Yeast</name>
    <name type="synonym">Kazachstania exigua</name>
    <dbReference type="NCBI Taxonomy" id="34358"/>
    <lineage>
        <taxon>Eukaryota</taxon>
        <taxon>Fungi</taxon>
        <taxon>Dikarya</taxon>
        <taxon>Ascomycota</taxon>
        <taxon>Saccharomycotina</taxon>
        <taxon>Saccharomycetes</taxon>
        <taxon>Saccharomycetales</taxon>
        <taxon>Saccharomycetaceae</taxon>
        <taxon>Maudiozyma</taxon>
    </lineage>
</organism>
<dbReference type="GO" id="GO:0016538">
    <property type="term" value="F:cyclin-dependent protein serine/threonine kinase regulator activity"/>
    <property type="evidence" value="ECO:0007669"/>
    <property type="project" value="TreeGrafter"/>
</dbReference>
<feature type="region of interest" description="Disordered" evidence="2">
    <location>
        <begin position="189"/>
        <end position="227"/>
    </location>
</feature>
<name>A0A9P7BD07_MAUEX</name>
<accession>A0A9P7BD07</accession>
<reference evidence="4 5" key="1">
    <citation type="submission" date="2020-11" db="EMBL/GenBank/DDBJ databases">
        <title>Kefir isolates.</title>
        <authorList>
            <person name="Marcisauskas S."/>
            <person name="Kim Y."/>
            <person name="Blasche S."/>
        </authorList>
    </citation>
    <scope>NUCLEOTIDE SEQUENCE [LARGE SCALE GENOMIC DNA]</scope>
    <source>
        <strain evidence="4 5">OG2</strain>
    </source>
</reference>
<dbReference type="InterPro" id="IPR013922">
    <property type="entry name" value="Cyclin_PHO80-like"/>
</dbReference>
<protein>
    <submittedName>
        <fullName evidence="4">PHO85 interacting cyclin</fullName>
    </submittedName>
</protein>
<gene>
    <name evidence="4" type="primary">PCL2</name>
    <name evidence="4" type="ORF">C6P45_001340</name>
</gene>
<dbReference type="SMART" id="SM00385">
    <property type="entry name" value="CYCLIN"/>
    <property type="match status" value="1"/>
</dbReference>
<dbReference type="SUPFAM" id="SSF47954">
    <property type="entry name" value="Cyclin-like"/>
    <property type="match status" value="1"/>
</dbReference>
<dbReference type="GO" id="GO:0005634">
    <property type="term" value="C:nucleus"/>
    <property type="evidence" value="ECO:0007669"/>
    <property type="project" value="TreeGrafter"/>
</dbReference>
<dbReference type="InterPro" id="IPR013763">
    <property type="entry name" value="Cyclin-like_dom"/>
</dbReference>
<feature type="compositionally biased region" description="Polar residues" evidence="2">
    <location>
        <begin position="189"/>
        <end position="202"/>
    </location>
</feature>
<dbReference type="InterPro" id="IPR006671">
    <property type="entry name" value="Cyclin_N"/>
</dbReference>
<comment type="similarity">
    <text evidence="1">Belongs to the cyclin family.</text>
</comment>
<keyword evidence="1" id="KW-0195">Cyclin</keyword>
<evidence type="ECO:0000256" key="1">
    <source>
        <dbReference type="RuleBase" id="RU000383"/>
    </source>
</evidence>
<evidence type="ECO:0000313" key="4">
    <source>
        <dbReference type="EMBL" id="KAG0671053.1"/>
    </source>
</evidence>
<dbReference type="Pfam" id="PF00134">
    <property type="entry name" value="Cyclin_N"/>
    <property type="match status" value="1"/>
</dbReference>
<proteinExistence type="inferred from homology"/>
<dbReference type="InterPro" id="IPR012104">
    <property type="entry name" value="PHO85_cyclin_1/2/9"/>
</dbReference>
<feature type="domain" description="Cyclin-like" evidence="3">
    <location>
        <begin position="52"/>
        <end position="140"/>
    </location>
</feature>
<dbReference type="OrthoDB" id="10250320at2759"/>
<dbReference type="Proteomes" id="UP000750334">
    <property type="component" value="Unassembled WGS sequence"/>
</dbReference>
<evidence type="ECO:0000256" key="2">
    <source>
        <dbReference type="SAM" id="MobiDB-lite"/>
    </source>
</evidence>
<dbReference type="PANTHER" id="PTHR15615:SF10">
    <property type="entry name" value="PHO85 CYCLIN-2-RELATED"/>
    <property type="match status" value="1"/>
</dbReference>
<dbReference type="PANTHER" id="PTHR15615">
    <property type="match status" value="1"/>
</dbReference>
<evidence type="ECO:0000313" key="5">
    <source>
        <dbReference type="Proteomes" id="UP000750334"/>
    </source>
</evidence>
<keyword evidence="5" id="KW-1185">Reference proteome</keyword>
<evidence type="ECO:0000259" key="3">
    <source>
        <dbReference type="SMART" id="SM00385"/>
    </source>
</evidence>